<feature type="compositionally biased region" description="Polar residues" evidence="1">
    <location>
        <begin position="335"/>
        <end position="353"/>
    </location>
</feature>
<evidence type="ECO:0000313" key="4">
    <source>
        <dbReference type="Proteomes" id="UP000027361"/>
    </source>
</evidence>
<feature type="region of interest" description="Disordered" evidence="1">
    <location>
        <begin position="321"/>
        <end position="364"/>
    </location>
</feature>
<protein>
    <submittedName>
        <fullName evidence="3">Uncharacterized protein</fullName>
    </submittedName>
</protein>
<evidence type="ECO:0000256" key="1">
    <source>
        <dbReference type="SAM" id="MobiDB-lite"/>
    </source>
</evidence>
<dbReference type="GeneID" id="25267422"/>
<accession>A0A066VFI8</accession>
<dbReference type="RefSeq" id="XP_013240397.1">
    <property type="nucleotide sequence ID" value="XM_013384943.1"/>
</dbReference>
<dbReference type="HOGENOM" id="CLU_694802_0_0_1"/>
<organism evidence="3 4">
    <name type="scientific">Tilletiaria anomala (strain ATCC 24038 / CBS 436.72 / UBC 951)</name>
    <dbReference type="NCBI Taxonomy" id="1037660"/>
    <lineage>
        <taxon>Eukaryota</taxon>
        <taxon>Fungi</taxon>
        <taxon>Dikarya</taxon>
        <taxon>Basidiomycota</taxon>
        <taxon>Ustilaginomycotina</taxon>
        <taxon>Exobasidiomycetes</taxon>
        <taxon>Georgefischeriales</taxon>
        <taxon>Tilletiariaceae</taxon>
        <taxon>Tilletiaria</taxon>
    </lineage>
</organism>
<dbReference type="AlphaFoldDB" id="A0A066VFI8"/>
<comment type="caution">
    <text evidence="3">The sequence shown here is derived from an EMBL/GenBank/DDBJ whole genome shotgun (WGS) entry which is preliminary data.</text>
</comment>
<keyword evidence="4" id="KW-1185">Reference proteome</keyword>
<feature type="region of interest" description="Disordered" evidence="1">
    <location>
        <begin position="1"/>
        <end position="32"/>
    </location>
</feature>
<reference evidence="3 4" key="1">
    <citation type="submission" date="2014-05" db="EMBL/GenBank/DDBJ databases">
        <title>Draft genome sequence of a rare smut relative, Tilletiaria anomala UBC 951.</title>
        <authorList>
            <consortium name="DOE Joint Genome Institute"/>
            <person name="Toome M."/>
            <person name="Kuo A."/>
            <person name="Henrissat B."/>
            <person name="Lipzen A."/>
            <person name="Tritt A."/>
            <person name="Yoshinaga Y."/>
            <person name="Zane M."/>
            <person name="Barry K."/>
            <person name="Grigoriev I.V."/>
            <person name="Spatafora J.W."/>
            <person name="Aimea M.C."/>
        </authorList>
    </citation>
    <scope>NUCLEOTIDE SEQUENCE [LARGE SCALE GENOMIC DNA]</scope>
    <source>
        <strain evidence="3 4">UBC 951</strain>
    </source>
</reference>
<evidence type="ECO:0000256" key="2">
    <source>
        <dbReference type="SAM" id="Phobius"/>
    </source>
</evidence>
<keyword evidence="2" id="KW-0812">Transmembrane</keyword>
<gene>
    <name evidence="3" type="ORF">K437DRAFT_37863</name>
</gene>
<proteinExistence type="predicted"/>
<name>A0A066VFI8_TILAU</name>
<keyword evidence="2" id="KW-1133">Transmembrane helix</keyword>
<sequence>MDDPEVSSKPRSGRIILEDDEEERGTCPDQEDQCSGAGSQTIKDLPFVCFPCANLLGEDVDSVHNDNDDGWTYTVKYDNFSELDICCTRCSISEHQRQIDTRGHCALCDRAACRECTALLRVKTSGPSSEGEGDACIVCRLCDHVLDINLGCLCVSERRYDFLMGNLDTTPRGISYAVVKGANDSFCGRDTEAKIFADSSDEASIATSCEEDGDCSETMDNVNLDANQTPAIHRVVSSQNVTAEQVEAPLSPSQKVTLVPEQEMTDVQLVPSSDVPAVPGAYSESSSAGLSEVAVAHIPTPVAAAAAQEYMGTPIKFSNRRKHSSHSFAEENLAASPSGSSTDSAINLSNSPSPFDRESKRTRRERARDMLAAGVVGSIVGGISMFAGLAALGASTD</sequence>
<feature type="transmembrane region" description="Helical" evidence="2">
    <location>
        <begin position="370"/>
        <end position="394"/>
    </location>
</feature>
<dbReference type="Proteomes" id="UP000027361">
    <property type="component" value="Unassembled WGS sequence"/>
</dbReference>
<dbReference type="InParanoid" id="A0A066VFI8"/>
<dbReference type="EMBL" id="JMSN01000137">
    <property type="protein sequence ID" value="KDN37529.1"/>
    <property type="molecule type" value="Genomic_DNA"/>
</dbReference>
<evidence type="ECO:0000313" key="3">
    <source>
        <dbReference type="EMBL" id="KDN37529.1"/>
    </source>
</evidence>
<keyword evidence="2" id="KW-0472">Membrane</keyword>